<evidence type="ECO:0000256" key="2">
    <source>
        <dbReference type="ARBA" id="ARBA00022448"/>
    </source>
</evidence>
<keyword evidence="2" id="KW-0813">Transport</keyword>
<evidence type="ECO:0000256" key="3">
    <source>
        <dbReference type="ARBA" id="ARBA00022475"/>
    </source>
</evidence>
<dbReference type="Proteomes" id="UP000321685">
    <property type="component" value="Unassembled WGS sequence"/>
</dbReference>
<dbReference type="CDD" id="cd13553">
    <property type="entry name" value="PBP2_NrtA_CpmA_like"/>
    <property type="match status" value="1"/>
</dbReference>
<proteinExistence type="inferred from homology"/>
<organism evidence="7 8">
    <name type="scientific">Pseudonocardia sulfidoxydans NBRC 16205</name>
    <dbReference type="NCBI Taxonomy" id="1223511"/>
    <lineage>
        <taxon>Bacteria</taxon>
        <taxon>Bacillati</taxon>
        <taxon>Actinomycetota</taxon>
        <taxon>Actinomycetes</taxon>
        <taxon>Pseudonocardiales</taxon>
        <taxon>Pseudonocardiaceae</taxon>
        <taxon>Pseudonocardia</taxon>
    </lineage>
</organism>
<evidence type="ECO:0000256" key="4">
    <source>
        <dbReference type="ARBA" id="ARBA00022519"/>
    </source>
</evidence>
<dbReference type="PROSITE" id="PS51318">
    <property type="entry name" value="TAT"/>
    <property type="match status" value="1"/>
</dbReference>
<dbReference type="PANTHER" id="PTHR30024:SF43">
    <property type="entry name" value="BLL4572 PROTEIN"/>
    <property type="match status" value="1"/>
</dbReference>
<name>A0A511DP93_9PSEU</name>
<dbReference type="Pfam" id="PF13379">
    <property type="entry name" value="NMT1_2"/>
    <property type="match status" value="1"/>
</dbReference>
<keyword evidence="5" id="KW-0472">Membrane</keyword>
<comment type="subcellular location">
    <subcellularLocation>
        <location evidence="1">Cell inner membrane</location>
    </subcellularLocation>
</comment>
<comment type="caution">
    <text evidence="7">The sequence shown here is derived from an EMBL/GenBank/DDBJ whole genome shotgun (WGS) entry which is preliminary data.</text>
</comment>
<gene>
    <name evidence="7" type="ORF">PSU4_55860</name>
</gene>
<dbReference type="PANTHER" id="PTHR30024">
    <property type="entry name" value="ALIPHATIC SULFONATES-BINDING PROTEIN-RELATED"/>
    <property type="match status" value="1"/>
</dbReference>
<accession>A0A511DP93</accession>
<reference evidence="7 8" key="1">
    <citation type="submission" date="2019-07" db="EMBL/GenBank/DDBJ databases">
        <title>Whole genome shotgun sequence of Pseudonocardia sulfidoxydans NBRC 16205.</title>
        <authorList>
            <person name="Hosoyama A."/>
            <person name="Uohara A."/>
            <person name="Ohji S."/>
            <person name="Ichikawa N."/>
        </authorList>
    </citation>
    <scope>NUCLEOTIDE SEQUENCE [LARGE SCALE GENOMIC DNA]</scope>
    <source>
        <strain evidence="7 8">NBRC 16205</strain>
    </source>
</reference>
<sequence>MAGFDRRTLLRGGIALGATAAAVGGVAGIADLATASRPTARNGTAPRIGYLPITDAAPLLVAHGQDRYAQAGVEIPRPVLFRGWESLAQAFVAGEVDVVHLLMPFALQLRYQLGAQVRMVAWNHTNGSALTVRPEIDDLRQLAGTSVAIPFWWSIHNILLQRKLREVGLTPVVRTAPSVSEGTVQLVVMAPADMVPALDTGTISGYIVADPFNAVAEIKKVGKVAWFTGDAWRDNACCVVMVRQDLIDNAPETVQALTDGVAGAQQWIDGNRPDAAKLLSGNKYMPQPLPSITKTLTRAEDDYTSVLTRRQWHGERIGYTPFPFPGYTTALVEAMRGTVVDGDASFVDRLDPATVHRDLVDDRFVRRSIATLGGPAAFGLPDSLTRTEQDVLA</sequence>
<dbReference type="AlphaFoldDB" id="A0A511DP93"/>
<dbReference type="EMBL" id="BJVJ01000102">
    <property type="protein sequence ID" value="GEL26632.1"/>
    <property type="molecule type" value="Genomic_DNA"/>
</dbReference>
<evidence type="ECO:0000313" key="8">
    <source>
        <dbReference type="Proteomes" id="UP000321685"/>
    </source>
</evidence>
<evidence type="ECO:0000256" key="6">
    <source>
        <dbReference type="ARBA" id="ARBA00024031"/>
    </source>
</evidence>
<dbReference type="InterPro" id="IPR044527">
    <property type="entry name" value="NrtA/CpmA_ABC-bd_dom"/>
</dbReference>
<evidence type="ECO:0000256" key="5">
    <source>
        <dbReference type="ARBA" id="ARBA00023136"/>
    </source>
</evidence>
<keyword evidence="8" id="KW-1185">Reference proteome</keyword>
<dbReference type="SUPFAM" id="SSF53850">
    <property type="entry name" value="Periplasmic binding protein-like II"/>
    <property type="match status" value="1"/>
</dbReference>
<comment type="similarity">
    <text evidence="6">Belongs to the CmpA/NrtA family.</text>
</comment>
<dbReference type="GO" id="GO:0005886">
    <property type="term" value="C:plasma membrane"/>
    <property type="evidence" value="ECO:0007669"/>
    <property type="project" value="UniProtKB-SubCell"/>
</dbReference>
<dbReference type="RefSeq" id="WP_147115032.1">
    <property type="nucleotide sequence ID" value="NZ_BJVJ01000102.1"/>
</dbReference>
<dbReference type="InterPro" id="IPR006311">
    <property type="entry name" value="TAT_signal"/>
</dbReference>
<protein>
    <submittedName>
        <fullName evidence="7">ABC transporter substrate-binding protein</fullName>
    </submittedName>
</protein>
<dbReference type="Gene3D" id="3.40.190.10">
    <property type="entry name" value="Periplasmic binding protein-like II"/>
    <property type="match status" value="2"/>
</dbReference>
<dbReference type="OrthoDB" id="9789215at2"/>
<evidence type="ECO:0000313" key="7">
    <source>
        <dbReference type="EMBL" id="GEL26632.1"/>
    </source>
</evidence>
<keyword evidence="4" id="KW-0997">Cell inner membrane</keyword>
<keyword evidence="3" id="KW-1003">Cell membrane</keyword>
<evidence type="ECO:0000256" key="1">
    <source>
        <dbReference type="ARBA" id="ARBA00004533"/>
    </source>
</evidence>